<dbReference type="OrthoDB" id="7061841at2"/>
<dbReference type="Proteomes" id="UP000256977">
    <property type="component" value="Unassembled WGS sequence"/>
</dbReference>
<dbReference type="RefSeq" id="WP_116058713.1">
    <property type="nucleotide sequence ID" value="NZ_QRDZ01000001.1"/>
</dbReference>
<dbReference type="EMBL" id="QRDZ01000001">
    <property type="protein sequence ID" value="RED89255.1"/>
    <property type="molecule type" value="Genomic_DNA"/>
</dbReference>
<name>A0A3D9KUB6_9BACL</name>
<sequence length="95" mass="10408">MVGDPLCKGCRDDYRVSEERIDKMLATPLFRSDSGVCVPDDVYQERLSLCRDCSKLIGGHTCALCGCFVRIAAKLKDKSCPAPGGTGWRRYSDGS</sequence>
<dbReference type="InterPro" id="IPR046169">
    <property type="entry name" value="DUF6171"/>
</dbReference>
<dbReference type="AlphaFoldDB" id="A0A3D9KUB6"/>
<dbReference type="Pfam" id="PF19668">
    <property type="entry name" value="DUF6171"/>
    <property type="match status" value="1"/>
</dbReference>
<gene>
    <name evidence="1" type="ORF">DFP98_101230</name>
</gene>
<keyword evidence="2" id="KW-1185">Reference proteome</keyword>
<proteinExistence type="predicted"/>
<evidence type="ECO:0000313" key="1">
    <source>
        <dbReference type="EMBL" id="RED89255.1"/>
    </source>
</evidence>
<comment type="caution">
    <text evidence="1">The sequence shown here is derived from an EMBL/GenBank/DDBJ whole genome shotgun (WGS) entry which is preliminary data.</text>
</comment>
<accession>A0A3D9KUB6</accession>
<protein>
    <submittedName>
        <fullName evidence="1">Uncharacterized protein</fullName>
    </submittedName>
</protein>
<organism evidence="1 2">
    <name type="scientific">Cohnella phaseoli</name>
    <dbReference type="NCBI Taxonomy" id="456490"/>
    <lineage>
        <taxon>Bacteria</taxon>
        <taxon>Bacillati</taxon>
        <taxon>Bacillota</taxon>
        <taxon>Bacilli</taxon>
        <taxon>Bacillales</taxon>
        <taxon>Paenibacillaceae</taxon>
        <taxon>Cohnella</taxon>
    </lineage>
</organism>
<evidence type="ECO:0000313" key="2">
    <source>
        <dbReference type="Proteomes" id="UP000256977"/>
    </source>
</evidence>
<reference evidence="1 2" key="1">
    <citation type="submission" date="2018-07" db="EMBL/GenBank/DDBJ databases">
        <title>Genomic Encyclopedia of Type Strains, Phase III (KMG-III): the genomes of soil and plant-associated and newly described type strains.</title>
        <authorList>
            <person name="Whitman W."/>
        </authorList>
    </citation>
    <scope>NUCLEOTIDE SEQUENCE [LARGE SCALE GENOMIC DNA]</scope>
    <source>
        <strain evidence="1 2">CECT 7287</strain>
    </source>
</reference>